<dbReference type="EMBL" id="DYUE01000279">
    <property type="protein sequence ID" value="HJG92432.1"/>
    <property type="molecule type" value="Genomic_DNA"/>
</dbReference>
<dbReference type="InterPro" id="IPR027417">
    <property type="entry name" value="P-loop_NTPase"/>
</dbReference>
<dbReference type="AlphaFoldDB" id="A0A921MYD8"/>
<name>A0A921MYD8_9MICO</name>
<protein>
    <submittedName>
        <fullName evidence="1">ATP-binding protein</fullName>
    </submittedName>
</protein>
<keyword evidence="1" id="KW-0067">ATP-binding</keyword>
<reference evidence="1" key="2">
    <citation type="submission" date="2021-09" db="EMBL/GenBank/DDBJ databases">
        <authorList>
            <person name="Gilroy R."/>
        </authorList>
    </citation>
    <scope>NUCLEOTIDE SEQUENCE</scope>
    <source>
        <strain evidence="1">ChiGjej5B5-22894</strain>
    </source>
</reference>
<organism evidence="1 2">
    <name type="scientific">Brachybacterium massiliense</name>
    <dbReference type="NCBI Taxonomy" id="1755098"/>
    <lineage>
        <taxon>Bacteria</taxon>
        <taxon>Bacillati</taxon>
        <taxon>Actinomycetota</taxon>
        <taxon>Actinomycetes</taxon>
        <taxon>Micrococcales</taxon>
        <taxon>Dermabacteraceae</taxon>
        <taxon>Brachybacterium</taxon>
    </lineage>
</organism>
<dbReference type="GO" id="GO:0005524">
    <property type="term" value="F:ATP binding"/>
    <property type="evidence" value="ECO:0007669"/>
    <property type="project" value="UniProtKB-KW"/>
</dbReference>
<sequence length="189" mass="20683">MTAPTSPAEPRLYLLQGPPAVGKLTLARELDRRTGAIVVDNHLVNNAVFVPMGLGRDSDVTLEQTDALRDRVREVVHEATAAAPASLSHVFTFWLPDSPENAEHVQRLRDLADRRGVRFVPVWLTASREALLARVSAPERAERSKLVDPEVLSELLEMPQLPAPPEAVILDLEDITPARAVDELLAALG</sequence>
<keyword evidence="1" id="KW-0547">Nucleotide-binding</keyword>
<dbReference type="Gene3D" id="3.40.50.300">
    <property type="entry name" value="P-loop containing nucleotide triphosphate hydrolases"/>
    <property type="match status" value="1"/>
</dbReference>
<gene>
    <name evidence="1" type="ORF">K8V81_12000</name>
</gene>
<reference evidence="1" key="1">
    <citation type="journal article" date="2021" name="PeerJ">
        <title>Extensive microbial diversity within the chicken gut microbiome revealed by metagenomics and culture.</title>
        <authorList>
            <person name="Gilroy R."/>
            <person name="Ravi A."/>
            <person name="Getino M."/>
            <person name="Pursley I."/>
            <person name="Horton D.L."/>
            <person name="Alikhan N.F."/>
            <person name="Baker D."/>
            <person name="Gharbi K."/>
            <person name="Hall N."/>
            <person name="Watson M."/>
            <person name="Adriaenssens E.M."/>
            <person name="Foster-Nyarko E."/>
            <person name="Jarju S."/>
            <person name="Secka A."/>
            <person name="Antonio M."/>
            <person name="Oren A."/>
            <person name="Chaudhuri R.R."/>
            <person name="La Ragione R."/>
            <person name="Hildebrand F."/>
            <person name="Pallen M.J."/>
        </authorList>
    </citation>
    <scope>NUCLEOTIDE SEQUENCE</scope>
    <source>
        <strain evidence="1">ChiGjej5B5-22894</strain>
    </source>
</reference>
<dbReference type="Pfam" id="PF13671">
    <property type="entry name" value="AAA_33"/>
    <property type="match status" value="1"/>
</dbReference>
<evidence type="ECO:0000313" key="1">
    <source>
        <dbReference type="EMBL" id="HJG92432.1"/>
    </source>
</evidence>
<dbReference type="Proteomes" id="UP000742460">
    <property type="component" value="Unassembled WGS sequence"/>
</dbReference>
<proteinExistence type="predicted"/>
<dbReference type="SUPFAM" id="SSF52540">
    <property type="entry name" value="P-loop containing nucleoside triphosphate hydrolases"/>
    <property type="match status" value="1"/>
</dbReference>
<accession>A0A921MYD8</accession>
<evidence type="ECO:0000313" key="2">
    <source>
        <dbReference type="Proteomes" id="UP000742460"/>
    </source>
</evidence>
<comment type="caution">
    <text evidence="1">The sequence shown here is derived from an EMBL/GenBank/DDBJ whole genome shotgun (WGS) entry which is preliminary data.</text>
</comment>